<evidence type="ECO:0000256" key="13">
    <source>
        <dbReference type="SAM" id="Phobius"/>
    </source>
</evidence>
<evidence type="ECO:0000256" key="4">
    <source>
        <dbReference type="ARBA" id="ARBA00022538"/>
    </source>
</evidence>
<accession>A0AAV4AWN6</accession>
<dbReference type="AlphaFoldDB" id="A0AAV4AWN6"/>
<keyword evidence="15" id="KW-1185">Reference proteome</keyword>
<dbReference type="Proteomes" id="UP000735302">
    <property type="component" value="Unassembled WGS sequence"/>
</dbReference>
<dbReference type="GO" id="GO:0005267">
    <property type="term" value="F:potassium channel activity"/>
    <property type="evidence" value="ECO:0007669"/>
    <property type="project" value="UniProtKB-KW"/>
</dbReference>
<evidence type="ECO:0000256" key="1">
    <source>
        <dbReference type="ARBA" id="ARBA00004127"/>
    </source>
</evidence>
<evidence type="ECO:0000256" key="9">
    <source>
        <dbReference type="ARBA" id="ARBA00023065"/>
    </source>
</evidence>
<keyword evidence="7" id="KW-0630">Potassium</keyword>
<name>A0AAV4AWN6_9GAST</name>
<evidence type="ECO:0000313" key="14">
    <source>
        <dbReference type="EMBL" id="GFO10933.1"/>
    </source>
</evidence>
<evidence type="ECO:0000256" key="12">
    <source>
        <dbReference type="SAM" id="MobiDB-lite"/>
    </source>
</evidence>
<protein>
    <submittedName>
        <fullName evidence="14">Trimeric intracellular cation channel type b</fullName>
    </submittedName>
</protein>
<organism evidence="14 15">
    <name type="scientific">Plakobranchus ocellatus</name>
    <dbReference type="NCBI Taxonomy" id="259542"/>
    <lineage>
        <taxon>Eukaryota</taxon>
        <taxon>Metazoa</taxon>
        <taxon>Spiralia</taxon>
        <taxon>Lophotrochozoa</taxon>
        <taxon>Mollusca</taxon>
        <taxon>Gastropoda</taxon>
        <taxon>Heterobranchia</taxon>
        <taxon>Euthyneura</taxon>
        <taxon>Panpulmonata</taxon>
        <taxon>Sacoglossa</taxon>
        <taxon>Placobranchoidea</taxon>
        <taxon>Plakobranchidae</taxon>
        <taxon>Plakobranchus</taxon>
    </lineage>
</organism>
<dbReference type="PANTHER" id="PTHR12454">
    <property type="entry name" value="TRIMERIC INTRACELLULAR CATION CHANNEL"/>
    <property type="match status" value="1"/>
</dbReference>
<dbReference type="GO" id="GO:0016020">
    <property type="term" value="C:membrane"/>
    <property type="evidence" value="ECO:0007669"/>
    <property type="project" value="InterPro"/>
</dbReference>
<keyword evidence="9" id="KW-0406">Ion transport</keyword>
<dbReference type="GO" id="GO:0042802">
    <property type="term" value="F:identical protein binding"/>
    <property type="evidence" value="ECO:0007669"/>
    <property type="project" value="InterPro"/>
</dbReference>
<keyword evidence="3" id="KW-0813">Transport</keyword>
<feature type="compositionally biased region" description="Basic and acidic residues" evidence="12">
    <location>
        <begin position="278"/>
        <end position="294"/>
    </location>
</feature>
<keyword evidence="11" id="KW-0407">Ion channel</keyword>
<evidence type="ECO:0000256" key="7">
    <source>
        <dbReference type="ARBA" id="ARBA00022958"/>
    </source>
</evidence>
<keyword evidence="4" id="KW-0633">Potassium transport</keyword>
<evidence type="ECO:0000256" key="5">
    <source>
        <dbReference type="ARBA" id="ARBA00022692"/>
    </source>
</evidence>
<comment type="subcellular location">
    <subcellularLocation>
        <location evidence="1">Endomembrane system</location>
        <topology evidence="1">Multi-pass membrane protein</topology>
    </subcellularLocation>
</comment>
<sequence length="294" mass="32997">MDPQTYLDIATVVTKLKMYPYFDIAHYTLMCLAVREDAHPHSSQQGAGANAMPFSRKHPLSSWLSSMLICFAGSFIANFLLGEPVITPFKDHQSILTATAVWYLVNFSPFDLAYKLVKFLPVKLVISVLKETQRAHKIYHGVLVAAKLYPSAYIIIVLVGTIKGAGSGVMKNFDRLIRGIWIPGSNEILQPTFATKASLVASMIFLCERLNLINVPHPLIYFGVVLFFVYFKLSSVILGIHDPFAPLENLFCAIFMGGMWDALRRATVKKPAEEDETKDPRNEVIKPKEEKKKD</sequence>
<evidence type="ECO:0000313" key="15">
    <source>
        <dbReference type="Proteomes" id="UP000735302"/>
    </source>
</evidence>
<evidence type="ECO:0000256" key="8">
    <source>
        <dbReference type="ARBA" id="ARBA00022989"/>
    </source>
</evidence>
<dbReference type="GO" id="GO:0012505">
    <property type="term" value="C:endomembrane system"/>
    <property type="evidence" value="ECO:0007669"/>
    <property type="project" value="UniProtKB-SubCell"/>
</dbReference>
<evidence type="ECO:0000256" key="6">
    <source>
        <dbReference type="ARBA" id="ARBA00022826"/>
    </source>
</evidence>
<evidence type="ECO:0000256" key="3">
    <source>
        <dbReference type="ARBA" id="ARBA00022448"/>
    </source>
</evidence>
<dbReference type="EMBL" id="BLXT01004211">
    <property type="protein sequence ID" value="GFO10933.1"/>
    <property type="molecule type" value="Genomic_DNA"/>
</dbReference>
<reference evidence="14 15" key="1">
    <citation type="journal article" date="2021" name="Elife">
        <title>Chloroplast acquisition without the gene transfer in kleptoplastic sea slugs, Plakobranchus ocellatus.</title>
        <authorList>
            <person name="Maeda T."/>
            <person name="Takahashi S."/>
            <person name="Yoshida T."/>
            <person name="Shimamura S."/>
            <person name="Takaki Y."/>
            <person name="Nagai Y."/>
            <person name="Toyoda A."/>
            <person name="Suzuki Y."/>
            <person name="Arimoto A."/>
            <person name="Ishii H."/>
            <person name="Satoh N."/>
            <person name="Nishiyama T."/>
            <person name="Hasebe M."/>
            <person name="Maruyama T."/>
            <person name="Minagawa J."/>
            <person name="Obokata J."/>
            <person name="Shigenobu S."/>
        </authorList>
    </citation>
    <scope>NUCLEOTIDE SEQUENCE [LARGE SCALE GENOMIC DNA]</scope>
</reference>
<feature type="transmembrane region" description="Helical" evidence="13">
    <location>
        <begin position="219"/>
        <end position="238"/>
    </location>
</feature>
<comment type="caution">
    <text evidence="14">The sequence shown here is derived from an EMBL/GenBank/DDBJ whole genome shotgun (WGS) entry which is preliminary data.</text>
</comment>
<evidence type="ECO:0000256" key="10">
    <source>
        <dbReference type="ARBA" id="ARBA00023136"/>
    </source>
</evidence>
<keyword evidence="10 13" id="KW-0472">Membrane</keyword>
<dbReference type="Pfam" id="PF05197">
    <property type="entry name" value="TRIC"/>
    <property type="match status" value="1"/>
</dbReference>
<keyword evidence="8 13" id="KW-1133">Transmembrane helix</keyword>
<dbReference type="PANTHER" id="PTHR12454:SF11">
    <property type="entry name" value="GH25683P"/>
    <property type="match status" value="1"/>
</dbReference>
<dbReference type="InterPro" id="IPR007866">
    <property type="entry name" value="TRIC_channel"/>
</dbReference>
<feature type="transmembrane region" description="Helical" evidence="13">
    <location>
        <begin position="138"/>
        <end position="162"/>
    </location>
</feature>
<comment type="similarity">
    <text evidence="2">Belongs to the TMEM38 family.</text>
</comment>
<evidence type="ECO:0000256" key="2">
    <source>
        <dbReference type="ARBA" id="ARBA00005766"/>
    </source>
</evidence>
<evidence type="ECO:0000256" key="11">
    <source>
        <dbReference type="ARBA" id="ARBA00023303"/>
    </source>
</evidence>
<feature type="region of interest" description="Disordered" evidence="12">
    <location>
        <begin position="268"/>
        <end position="294"/>
    </location>
</feature>
<feature type="transmembrane region" description="Helical" evidence="13">
    <location>
        <begin position="100"/>
        <end position="117"/>
    </location>
</feature>
<gene>
    <name evidence="14" type="ORF">PoB_003743800</name>
</gene>
<keyword evidence="5 13" id="KW-0812">Transmembrane</keyword>
<feature type="transmembrane region" description="Helical" evidence="13">
    <location>
        <begin position="60"/>
        <end position="80"/>
    </location>
</feature>
<proteinExistence type="inferred from homology"/>
<keyword evidence="6" id="KW-0631">Potassium channel</keyword>